<sequence length="86" mass="9057">MAIECTAYRDDKGGLHSTPEKATLADLAGVLGRVGEEGGMTAGVAKLLFEKREEIERVFAEHDRMVGAADIASGEGGDVIPIKEAQ</sequence>
<dbReference type="RefSeq" id="WP_295320545.1">
    <property type="nucleotide sequence ID" value="NZ_LT598653.1"/>
</dbReference>
<evidence type="ECO:0000313" key="1">
    <source>
        <dbReference type="EMBL" id="SBV34046.1"/>
    </source>
</evidence>
<accession>A0A1Y5PZD6</accession>
<proteinExistence type="predicted"/>
<protein>
    <submittedName>
        <fullName evidence="1">Uncharacterized protein</fullName>
    </submittedName>
</protein>
<gene>
    <name evidence="1" type="ORF">SPPYR_2926</name>
</gene>
<name>A0A1Y5PZD6_9SPHN</name>
<organism evidence="1">
    <name type="scientific">uncultured Sphingopyxis sp</name>
    <dbReference type="NCBI Taxonomy" id="310581"/>
    <lineage>
        <taxon>Bacteria</taxon>
        <taxon>Pseudomonadati</taxon>
        <taxon>Pseudomonadota</taxon>
        <taxon>Alphaproteobacteria</taxon>
        <taxon>Sphingomonadales</taxon>
        <taxon>Sphingomonadaceae</taxon>
        <taxon>Sphingopyxis</taxon>
        <taxon>environmental samples</taxon>
    </lineage>
</organism>
<dbReference type="KEGG" id="sphu:SPPYR_2926"/>
<dbReference type="EMBL" id="LT598653">
    <property type="protein sequence ID" value="SBV34046.1"/>
    <property type="molecule type" value="Genomic_DNA"/>
</dbReference>
<reference evidence="1" key="1">
    <citation type="submission" date="2016-03" db="EMBL/GenBank/DDBJ databases">
        <authorList>
            <person name="Ploux O."/>
        </authorList>
    </citation>
    <scope>NUCLEOTIDE SEQUENCE</scope>
    <source>
        <strain evidence="1">UC10</strain>
    </source>
</reference>
<dbReference type="AlphaFoldDB" id="A0A1Y5PZD6"/>